<comment type="subcellular location">
    <subcellularLocation>
        <location evidence="1">Peroxisome</location>
    </subcellularLocation>
</comment>
<evidence type="ECO:0000256" key="5">
    <source>
        <dbReference type="ARBA" id="ARBA00022963"/>
    </source>
</evidence>
<feature type="domain" description="3-hydroxyacyl-CoA dehydrogenase C-terminal" evidence="15">
    <location>
        <begin position="470"/>
        <end position="554"/>
    </location>
</feature>
<accession>A0A5R9J0Y5</accession>
<dbReference type="PROSITE" id="PS00166">
    <property type="entry name" value="ENOYL_COA_HYDRATASE"/>
    <property type="match status" value="1"/>
</dbReference>
<keyword evidence="11" id="KW-0456">Lyase</keyword>
<dbReference type="FunFam" id="1.10.1040.50:FF:000006">
    <property type="entry name" value="Peroxisomal bifunctional enzyme"/>
    <property type="match status" value="1"/>
</dbReference>
<keyword evidence="18" id="KW-1185">Reference proteome</keyword>
<evidence type="ECO:0000256" key="9">
    <source>
        <dbReference type="ARBA" id="ARBA00023140"/>
    </source>
</evidence>
<evidence type="ECO:0000256" key="4">
    <source>
        <dbReference type="ARBA" id="ARBA00022832"/>
    </source>
</evidence>
<evidence type="ECO:0000259" key="15">
    <source>
        <dbReference type="Pfam" id="PF00725"/>
    </source>
</evidence>
<feature type="domain" description="3-hydroxyacyl-CoA dehydrogenase NAD binding" evidence="16">
    <location>
        <begin position="290"/>
        <end position="466"/>
    </location>
</feature>
<dbReference type="InterPro" id="IPR006176">
    <property type="entry name" value="3-OHacyl-CoA_DH_NAD-bd"/>
</dbReference>
<evidence type="ECO:0000256" key="8">
    <source>
        <dbReference type="ARBA" id="ARBA00023098"/>
    </source>
</evidence>
<keyword evidence="8" id="KW-0443">Lipid metabolism</keyword>
<dbReference type="Pfam" id="PF00378">
    <property type="entry name" value="ECH_1"/>
    <property type="match status" value="1"/>
</dbReference>
<dbReference type="SUPFAM" id="SSF52096">
    <property type="entry name" value="ClpP/crotonase"/>
    <property type="match status" value="1"/>
</dbReference>
<evidence type="ECO:0000256" key="13">
    <source>
        <dbReference type="ARBA" id="ARBA00049556"/>
    </source>
</evidence>
<dbReference type="GO" id="GO:0070403">
    <property type="term" value="F:NAD+ binding"/>
    <property type="evidence" value="ECO:0007669"/>
    <property type="project" value="InterPro"/>
</dbReference>
<dbReference type="SUPFAM" id="SSF48179">
    <property type="entry name" value="6-phosphogluconate dehydrogenase C-terminal domain-like"/>
    <property type="match status" value="2"/>
</dbReference>
<dbReference type="PANTHER" id="PTHR23309:SF51">
    <property type="entry name" value="3-HYDROXYACYL-COA DEHYDROGENASE-RELATED"/>
    <property type="match status" value="1"/>
</dbReference>
<dbReference type="OrthoDB" id="9771883at2"/>
<comment type="catalytic activity">
    <reaction evidence="13">
        <text>a (3S)-3-hydroxyacyl-CoA + NAD(+) = a 3-oxoacyl-CoA + NADH + H(+)</text>
        <dbReference type="Rhea" id="RHEA:22432"/>
        <dbReference type="ChEBI" id="CHEBI:15378"/>
        <dbReference type="ChEBI" id="CHEBI:57318"/>
        <dbReference type="ChEBI" id="CHEBI:57540"/>
        <dbReference type="ChEBI" id="CHEBI:57945"/>
        <dbReference type="ChEBI" id="CHEBI:90726"/>
        <dbReference type="EC" id="1.1.1.35"/>
    </reaction>
</comment>
<keyword evidence="12" id="KW-0511">Multifunctional enzyme</keyword>
<dbReference type="AlphaFoldDB" id="A0A5R9J0Y5"/>
<keyword evidence="7" id="KW-0520">NAD</keyword>
<keyword evidence="10" id="KW-0413">Isomerase</keyword>
<sequence>MIQTEQHGAVRVIVIGNPPVNALGAAVRQGLAEAIAKAEADDATRAIVLRGAGRLFSGGADIREFDQPSIEPFLPELLDVIEAGATPVVAALHGTAFGGGLELAMACHYRVAAPSARLGLPEVRIGLLPGAGGTQRLPRLAGIEASLQMILSGDPVTARQAATSGLVDRVIEEARLTEDAVTFALEVAVPGGPRRTAGLAPTLEEGAFERAAERSRRQAGLDAPVACLEAIRGAVELPFREGIARERALFERLAKGRQSQALRHVFFAERACGKVDDLPQDIRTLPIARVGIVGAGTMGGGIAMNFLSAGLPVTLVEREQAAIDRGVAIIRRNYERTARRGRLTQEQVEAAMALLSPSLAFEDLAACDLVIEAVFETLAIKQEVFRRLDGIVREGAILATNTSYLDVDAIAAVTRRPSHVLGLHFFSPANVMRLLEVVRGAATAPEVLATAMATAKRIGKVAVVARVCHGFIGNRMLEPRQRQAERLVLEGARPQDVDRVLRDFGMPMGPFQMADLAGLDLGWDEASSSGGTLREMLCERGRRGQKNGRGYYDYDDERNRTASGEVEALIRDFAVRSGITQRAIPDDEIRERLLYPMVDEGARILAEGIAQRASDIDVVWVNGYGWPAATGGPMFWADGIGLATVVAGLRRHGGDTAVSNALAERAASGRNLVS</sequence>
<comment type="pathway">
    <text evidence="2">Lipid metabolism; fatty acid beta-oxidation.</text>
</comment>
<evidence type="ECO:0000256" key="2">
    <source>
        <dbReference type="ARBA" id="ARBA00005005"/>
    </source>
</evidence>
<gene>
    <name evidence="17" type="ORF">FE263_17700</name>
</gene>
<evidence type="ECO:0000256" key="7">
    <source>
        <dbReference type="ARBA" id="ARBA00023027"/>
    </source>
</evidence>
<dbReference type="InterPro" id="IPR001753">
    <property type="entry name" value="Enoyl-CoA_hydra/iso"/>
</dbReference>
<evidence type="ECO:0000313" key="17">
    <source>
        <dbReference type="EMBL" id="TLU71330.1"/>
    </source>
</evidence>
<evidence type="ECO:0000256" key="3">
    <source>
        <dbReference type="ARBA" id="ARBA00008750"/>
    </source>
</evidence>
<dbReference type="RefSeq" id="WP_138327367.1">
    <property type="nucleotide sequence ID" value="NZ_VCDI01000007.1"/>
</dbReference>
<dbReference type="InterPro" id="IPR008927">
    <property type="entry name" value="6-PGluconate_DH-like_C_sf"/>
</dbReference>
<dbReference type="GO" id="GO:0006635">
    <property type="term" value="P:fatty acid beta-oxidation"/>
    <property type="evidence" value="ECO:0007669"/>
    <property type="project" value="UniProtKB-UniPathway"/>
</dbReference>
<evidence type="ECO:0000256" key="11">
    <source>
        <dbReference type="ARBA" id="ARBA00023239"/>
    </source>
</evidence>
<evidence type="ECO:0000313" key="18">
    <source>
        <dbReference type="Proteomes" id="UP000305654"/>
    </source>
</evidence>
<comment type="caution">
    <text evidence="17">The sequence shown here is derived from an EMBL/GenBank/DDBJ whole genome shotgun (WGS) entry which is preliminary data.</text>
</comment>
<dbReference type="Proteomes" id="UP000305654">
    <property type="component" value="Unassembled WGS sequence"/>
</dbReference>
<feature type="domain" description="3-hydroxyacyl-CoA dehydrogenase C-terminal" evidence="15">
    <location>
        <begin position="591"/>
        <end position="650"/>
    </location>
</feature>
<dbReference type="Pfam" id="PF02737">
    <property type="entry name" value="3HCDH_N"/>
    <property type="match status" value="1"/>
</dbReference>
<keyword evidence="9" id="KW-0576">Peroxisome</keyword>
<dbReference type="EMBL" id="VCDI01000007">
    <property type="protein sequence ID" value="TLU71330.1"/>
    <property type="molecule type" value="Genomic_DNA"/>
</dbReference>
<evidence type="ECO:0000256" key="1">
    <source>
        <dbReference type="ARBA" id="ARBA00004275"/>
    </source>
</evidence>
<dbReference type="UniPathway" id="UPA00659"/>
<dbReference type="InterPro" id="IPR018376">
    <property type="entry name" value="Enoyl-CoA_hyd/isom_CS"/>
</dbReference>
<dbReference type="GO" id="GO:0016853">
    <property type="term" value="F:isomerase activity"/>
    <property type="evidence" value="ECO:0007669"/>
    <property type="project" value="UniProtKB-KW"/>
</dbReference>
<dbReference type="GO" id="GO:0004300">
    <property type="term" value="F:enoyl-CoA hydratase activity"/>
    <property type="evidence" value="ECO:0007669"/>
    <property type="project" value="UniProtKB-ARBA"/>
</dbReference>
<dbReference type="Gene3D" id="3.90.226.10">
    <property type="entry name" value="2-enoyl-CoA Hydratase, Chain A, domain 1"/>
    <property type="match status" value="1"/>
</dbReference>
<evidence type="ECO:0000256" key="6">
    <source>
        <dbReference type="ARBA" id="ARBA00023002"/>
    </source>
</evidence>
<keyword evidence="6" id="KW-0560">Oxidoreductase</keyword>
<comment type="similarity">
    <text evidence="3">In the N-terminal section; belongs to the enoyl-CoA hydratase/isomerase family.</text>
</comment>
<dbReference type="CDD" id="cd06558">
    <property type="entry name" value="crotonase-like"/>
    <property type="match status" value="1"/>
</dbReference>
<dbReference type="InterPro" id="IPR006108">
    <property type="entry name" value="3HC_DH_C"/>
</dbReference>
<name>A0A5R9J0Y5_9PROT</name>
<dbReference type="InterPro" id="IPR029045">
    <property type="entry name" value="ClpP/crotonase-like_dom_sf"/>
</dbReference>
<dbReference type="SUPFAM" id="SSF51735">
    <property type="entry name" value="NAD(P)-binding Rossmann-fold domains"/>
    <property type="match status" value="1"/>
</dbReference>
<evidence type="ECO:0000259" key="16">
    <source>
        <dbReference type="Pfam" id="PF02737"/>
    </source>
</evidence>
<organism evidence="17 18">
    <name type="scientific">Lichenicoccus roseus</name>
    <dbReference type="NCBI Taxonomy" id="2683649"/>
    <lineage>
        <taxon>Bacteria</taxon>
        <taxon>Pseudomonadati</taxon>
        <taxon>Pseudomonadota</taxon>
        <taxon>Alphaproteobacteria</taxon>
        <taxon>Acetobacterales</taxon>
        <taxon>Acetobacteraceae</taxon>
        <taxon>Lichenicoccus</taxon>
    </lineage>
</organism>
<dbReference type="Gene3D" id="1.10.1040.50">
    <property type="match status" value="1"/>
</dbReference>
<dbReference type="FunFam" id="3.40.50.720:FF:000009">
    <property type="entry name" value="Fatty oxidation complex, alpha subunit"/>
    <property type="match status" value="1"/>
</dbReference>
<dbReference type="GO" id="GO:0003857">
    <property type="term" value="F:(3S)-3-hydroxyacyl-CoA dehydrogenase (NAD+) activity"/>
    <property type="evidence" value="ECO:0007669"/>
    <property type="project" value="UniProtKB-EC"/>
</dbReference>
<evidence type="ECO:0000256" key="12">
    <source>
        <dbReference type="ARBA" id="ARBA00023268"/>
    </source>
</evidence>
<keyword evidence="5" id="KW-0442">Lipid degradation</keyword>
<evidence type="ECO:0000256" key="14">
    <source>
        <dbReference type="RuleBase" id="RU003707"/>
    </source>
</evidence>
<dbReference type="Pfam" id="PF00725">
    <property type="entry name" value="3HCDH"/>
    <property type="match status" value="2"/>
</dbReference>
<proteinExistence type="inferred from homology"/>
<comment type="similarity">
    <text evidence="14">Belongs to the enoyl-CoA hydratase/isomerase family.</text>
</comment>
<keyword evidence="4" id="KW-0276">Fatty acid metabolism</keyword>
<dbReference type="PANTHER" id="PTHR23309">
    <property type="entry name" value="3-HYDROXYACYL-COA DEHYROGENASE"/>
    <property type="match status" value="1"/>
</dbReference>
<protein>
    <submittedName>
        <fullName evidence="17">3-hydroxyacyl-CoA dehydrogenase</fullName>
    </submittedName>
</protein>
<dbReference type="Gene3D" id="3.40.50.720">
    <property type="entry name" value="NAD(P)-binding Rossmann-like Domain"/>
    <property type="match status" value="1"/>
</dbReference>
<reference evidence="17 18" key="1">
    <citation type="submission" date="2019-05" db="EMBL/GenBank/DDBJ databases">
        <authorList>
            <person name="Pankratov T."/>
            <person name="Grouzdev D."/>
        </authorList>
    </citation>
    <scope>NUCLEOTIDE SEQUENCE [LARGE SCALE GENOMIC DNA]</scope>
    <source>
        <strain evidence="17 18">KEBCLARHB70R</strain>
    </source>
</reference>
<dbReference type="InterPro" id="IPR036291">
    <property type="entry name" value="NAD(P)-bd_dom_sf"/>
</dbReference>
<evidence type="ECO:0000256" key="10">
    <source>
        <dbReference type="ARBA" id="ARBA00023235"/>
    </source>
</evidence>